<evidence type="ECO:0000259" key="6">
    <source>
        <dbReference type="Pfam" id="PF00766"/>
    </source>
</evidence>
<dbReference type="InterPro" id="IPR014730">
    <property type="entry name" value="ETF_a/b_N"/>
</dbReference>
<dbReference type="Proteomes" id="UP000572635">
    <property type="component" value="Unassembled WGS sequence"/>
</dbReference>
<evidence type="ECO:0000256" key="1">
    <source>
        <dbReference type="ARBA" id="ARBA00001974"/>
    </source>
</evidence>
<dbReference type="AlphaFoldDB" id="A0A7W8QHY0"/>
<comment type="function">
    <text evidence="4">The electron transfer flavoprotein serves as a specific electron acceptor for other dehydrogenases. It transfers the electrons to the main respiratory chain via ETF-ubiquinone oxidoreductase (ETF dehydrogenase).</text>
</comment>
<dbReference type="Gene3D" id="3.40.50.1220">
    <property type="entry name" value="TPP-binding domain"/>
    <property type="match status" value="1"/>
</dbReference>
<feature type="compositionally biased region" description="Low complexity" evidence="5">
    <location>
        <begin position="209"/>
        <end position="226"/>
    </location>
</feature>
<evidence type="ECO:0000313" key="8">
    <source>
        <dbReference type="EMBL" id="MBB5430334.1"/>
    </source>
</evidence>
<dbReference type="GO" id="GO:0033539">
    <property type="term" value="P:fatty acid beta-oxidation using acyl-CoA dehydrogenase"/>
    <property type="evidence" value="ECO:0007669"/>
    <property type="project" value="TreeGrafter"/>
</dbReference>
<gene>
    <name evidence="8" type="ORF">HDA36_000418</name>
</gene>
<feature type="compositionally biased region" description="Low complexity" evidence="5">
    <location>
        <begin position="174"/>
        <end position="190"/>
    </location>
</feature>
<evidence type="ECO:0000256" key="4">
    <source>
        <dbReference type="ARBA" id="ARBA00025649"/>
    </source>
</evidence>
<comment type="similarity">
    <text evidence="2">Belongs to the ETF alpha-subunit/FixB family.</text>
</comment>
<organism evidence="8 9">
    <name type="scientific">Nocardiopsis composta</name>
    <dbReference type="NCBI Taxonomy" id="157465"/>
    <lineage>
        <taxon>Bacteria</taxon>
        <taxon>Bacillati</taxon>
        <taxon>Actinomycetota</taxon>
        <taxon>Actinomycetes</taxon>
        <taxon>Streptosporangiales</taxon>
        <taxon>Nocardiopsidaceae</taxon>
        <taxon>Nocardiopsis</taxon>
    </lineage>
</organism>
<protein>
    <submittedName>
        <fullName evidence="8">Electron transfer flavoprotein alpha subunit</fullName>
    </submittedName>
</protein>
<feature type="compositionally biased region" description="Basic and acidic residues" evidence="5">
    <location>
        <begin position="259"/>
        <end position="268"/>
    </location>
</feature>
<reference evidence="8 9" key="1">
    <citation type="submission" date="2020-08" db="EMBL/GenBank/DDBJ databases">
        <title>Sequencing the genomes of 1000 actinobacteria strains.</title>
        <authorList>
            <person name="Klenk H.-P."/>
        </authorList>
    </citation>
    <scope>NUCLEOTIDE SEQUENCE [LARGE SCALE GENOMIC DNA]</scope>
    <source>
        <strain evidence="8 9">DSM 44551</strain>
    </source>
</reference>
<dbReference type="Gene3D" id="3.40.50.620">
    <property type="entry name" value="HUPs"/>
    <property type="match status" value="1"/>
</dbReference>
<feature type="region of interest" description="Disordered" evidence="5">
    <location>
        <begin position="161"/>
        <end position="268"/>
    </location>
</feature>
<dbReference type="GO" id="GO:0050660">
    <property type="term" value="F:flavin adenine dinucleotide binding"/>
    <property type="evidence" value="ECO:0007669"/>
    <property type="project" value="InterPro"/>
</dbReference>
<feature type="domain" description="Electron transfer flavoprotein alpha/beta-subunit N-terminal" evidence="7">
    <location>
        <begin position="33"/>
        <end position="171"/>
    </location>
</feature>
<dbReference type="InterPro" id="IPR014731">
    <property type="entry name" value="ETF_asu_C"/>
</dbReference>
<dbReference type="GO" id="GO:0009055">
    <property type="term" value="F:electron transfer activity"/>
    <property type="evidence" value="ECO:0007669"/>
    <property type="project" value="InterPro"/>
</dbReference>
<dbReference type="EMBL" id="JACHDB010000001">
    <property type="protein sequence ID" value="MBB5430334.1"/>
    <property type="molecule type" value="Genomic_DNA"/>
</dbReference>
<accession>A0A7W8QHY0</accession>
<keyword evidence="9" id="KW-1185">Reference proteome</keyword>
<comment type="caution">
    <text evidence="8">The sequence shown here is derived from an EMBL/GenBank/DDBJ whole genome shotgun (WGS) entry which is preliminary data.</text>
</comment>
<proteinExistence type="inferred from homology"/>
<dbReference type="InterPro" id="IPR001308">
    <property type="entry name" value="ETF_a/FixB"/>
</dbReference>
<comment type="cofactor">
    <cofactor evidence="1">
        <name>FAD</name>
        <dbReference type="ChEBI" id="CHEBI:57692"/>
    </cofactor>
</comment>
<sequence length="407" mass="39369">MTGTETIAKPGQWPSRGPIALIVVRSGLPPLGAAETAAEAAGDVLVVGSGAREGARGLAAVRPGRTFYRETGEGIAPAALVPALAAALEGAPLVLLPASPDGRDLAPRLAAALDRPLLAAASRVALHPGAGGAPGTVAAELLRAGGRVAVRAEADAPAVATLLPGGRTAPATRPPLSSEPAAPAVPAPAAGQPCRTEPPLPGGSPPSGPACHGGPAHSGGSAAAEPGRPDGPTPGPLPPAGSVPEPVRLDGPAPVPEPAEARTREVRAPDPGTADLAEAVRVAAGGAGLAAGTDGAPAAREAFALLGRVAAALGAAHGATRVATDAGWIEGRRQIGTTGAAIDPDLYLAFGVSGAAQHTGGLGAPRHVVSVNTDPACPMTAMADLGLVTDARALLAELAARLGVADP</sequence>
<dbReference type="PANTHER" id="PTHR43153:SF1">
    <property type="entry name" value="ELECTRON TRANSFER FLAVOPROTEIN SUBUNIT ALPHA, MITOCHONDRIAL"/>
    <property type="match status" value="1"/>
</dbReference>
<evidence type="ECO:0000313" key="9">
    <source>
        <dbReference type="Proteomes" id="UP000572635"/>
    </source>
</evidence>
<dbReference type="Pfam" id="PF00766">
    <property type="entry name" value="ETF_alpha"/>
    <property type="match status" value="1"/>
</dbReference>
<evidence type="ECO:0000259" key="7">
    <source>
        <dbReference type="Pfam" id="PF01012"/>
    </source>
</evidence>
<dbReference type="InterPro" id="IPR014729">
    <property type="entry name" value="Rossmann-like_a/b/a_fold"/>
</dbReference>
<feature type="compositionally biased region" description="Pro residues" evidence="5">
    <location>
        <begin position="229"/>
        <end position="241"/>
    </location>
</feature>
<dbReference type="PANTHER" id="PTHR43153">
    <property type="entry name" value="ELECTRON TRANSFER FLAVOPROTEIN ALPHA"/>
    <property type="match status" value="1"/>
</dbReference>
<dbReference type="InterPro" id="IPR029035">
    <property type="entry name" value="DHS-like_NAD/FAD-binding_dom"/>
</dbReference>
<dbReference type="RefSeq" id="WP_312893463.1">
    <property type="nucleotide sequence ID" value="NZ_BAAAJD010000056.1"/>
</dbReference>
<feature type="compositionally biased region" description="Pro residues" evidence="5">
    <location>
        <begin position="196"/>
        <end position="208"/>
    </location>
</feature>
<evidence type="ECO:0000256" key="5">
    <source>
        <dbReference type="SAM" id="MobiDB-lite"/>
    </source>
</evidence>
<evidence type="ECO:0000256" key="2">
    <source>
        <dbReference type="ARBA" id="ARBA00005817"/>
    </source>
</evidence>
<evidence type="ECO:0000256" key="3">
    <source>
        <dbReference type="ARBA" id="ARBA00011355"/>
    </source>
</evidence>
<dbReference type="Pfam" id="PF01012">
    <property type="entry name" value="ETF"/>
    <property type="match status" value="1"/>
</dbReference>
<dbReference type="SUPFAM" id="SSF52467">
    <property type="entry name" value="DHS-like NAD/FAD-binding domain"/>
    <property type="match status" value="1"/>
</dbReference>
<dbReference type="SUPFAM" id="SSF52402">
    <property type="entry name" value="Adenine nucleotide alpha hydrolases-like"/>
    <property type="match status" value="1"/>
</dbReference>
<name>A0A7W8QHY0_9ACTN</name>
<feature type="domain" description="Electron transfer flavoprotein alpha subunit C-terminal" evidence="6">
    <location>
        <begin position="275"/>
        <end position="362"/>
    </location>
</feature>
<comment type="subunit">
    <text evidence="3">Heterodimer of an alpha and a beta subunit.</text>
</comment>